<dbReference type="GO" id="GO:0042121">
    <property type="term" value="P:alginic acid biosynthetic process"/>
    <property type="evidence" value="ECO:0007669"/>
    <property type="project" value="InterPro"/>
</dbReference>
<gene>
    <name evidence="9" type="ORF">F3059_08040</name>
</gene>
<keyword evidence="3 7" id="KW-1003">Cell membrane</keyword>
<feature type="transmembrane region" description="Helical" evidence="8">
    <location>
        <begin position="359"/>
        <end position="377"/>
    </location>
</feature>
<evidence type="ECO:0000256" key="6">
    <source>
        <dbReference type="ARBA" id="ARBA00023136"/>
    </source>
</evidence>
<dbReference type="InterPro" id="IPR028362">
    <property type="entry name" value="AlgI"/>
</dbReference>
<feature type="transmembrane region" description="Helical" evidence="8">
    <location>
        <begin position="29"/>
        <end position="57"/>
    </location>
</feature>
<evidence type="ECO:0000256" key="1">
    <source>
        <dbReference type="ARBA" id="ARBA00004651"/>
    </source>
</evidence>
<organism evidence="9 10">
    <name type="scientific">Salibacter halophilus</name>
    <dbReference type="NCBI Taxonomy" id="1803916"/>
    <lineage>
        <taxon>Bacteria</taxon>
        <taxon>Pseudomonadati</taxon>
        <taxon>Bacteroidota</taxon>
        <taxon>Flavobacteriia</taxon>
        <taxon>Flavobacteriales</taxon>
        <taxon>Salibacteraceae</taxon>
        <taxon>Salibacter</taxon>
    </lineage>
</organism>
<protein>
    <submittedName>
        <fullName evidence="9">MBOAT family protein</fullName>
    </submittedName>
</protein>
<dbReference type="PANTHER" id="PTHR13285">
    <property type="entry name" value="ACYLTRANSFERASE"/>
    <property type="match status" value="1"/>
</dbReference>
<dbReference type="EMBL" id="WACR01000006">
    <property type="protein sequence ID" value="KAB1063977.1"/>
    <property type="molecule type" value="Genomic_DNA"/>
</dbReference>
<feature type="transmembrane region" description="Helical" evidence="8">
    <location>
        <begin position="312"/>
        <end position="338"/>
    </location>
</feature>
<keyword evidence="4 8" id="KW-0812">Transmembrane</keyword>
<accession>A0A6N6M819</accession>
<sequence>MVFASSLFLLVFLPLFLVAYHLAPVSKRNLVALIASLIFYMWGAPMFFWILITLLIINFYVVRSIDSNTSHHKFSRKTLLTISLIINLGTLAYFKYANFFVDNVNYLLQNIGFSSVGWTEVALPIGISFFTFQSITYSLDVYWRKNEALKSIFDYLLYILLFPQLIAGPIIRFNTIAGEIKDRSRNYTLENKLKGVYIFIIGLSKKVFIANEVGGFVDLVFENSGELSLFYSWLGIVAYAIQIYFDFSGYSDMAIGLGKIMGFNFPENFKSPYTSKSISEFWRRWHITLGAFMRDYLYIPLGGNRTTKTRNLINLVVVFLLSGLWHGASWNFVIWGAWHGAFLMLERLFLGKLIKRSPGVVNLIYCNILVLIGWVFFRAGDLTQATAYLKNMAGVKNGMASIELPDNGFFFFLLAGIIFSLITLTSAGKKAENFLFFSDHTKKEHIVLSSASVVLFVVCVSYISASGFNPFIYFRF</sequence>
<dbReference type="GO" id="GO:0016746">
    <property type="term" value="F:acyltransferase activity"/>
    <property type="evidence" value="ECO:0007669"/>
    <property type="project" value="UniProtKB-KW"/>
</dbReference>
<feature type="transmembrane region" description="Helical" evidence="8">
    <location>
        <begin position="78"/>
        <end position="101"/>
    </location>
</feature>
<evidence type="ECO:0000256" key="8">
    <source>
        <dbReference type="SAM" id="Phobius"/>
    </source>
</evidence>
<feature type="transmembrane region" description="Helical" evidence="8">
    <location>
        <begin position="121"/>
        <end position="143"/>
    </location>
</feature>
<dbReference type="PANTHER" id="PTHR13285:SF18">
    <property type="entry name" value="PROTEIN-CYSTEINE N-PALMITOYLTRANSFERASE RASP"/>
    <property type="match status" value="1"/>
</dbReference>
<reference evidence="9 10" key="1">
    <citation type="submission" date="2019-09" db="EMBL/GenBank/DDBJ databases">
        <title>Genomes of Cryomorphaceae.</title>
        <authorList>
            <person name="Bowman J.P."/>
        </authorList>
    </citation>
    <scope>NUCLEOTIDE SEQUENCE [LARGE SCALE GENOMIC DNA]</scope>
    <source>
        <strain evidence="9 10">KCTC 52047</strain>
    </source>
</reference>
<feature type="transmembrane region" description="Helical" evidence="8">
    <location>
        <begin position="408"/>
        <end position="425"/>
    </location>
</feature>
<dbReference type="InterPro" id="IPR004299">
    <property type="entry name" value="MBOAT_fam"/>
</dbReference>
<dbReference type="Proteomes" id="UP000435357">
    <property type="component" value="Unassembled WGS sequence"/>
</dbReference>
<evidence type="ECO:0000313" key="9">
    <source>
        <dbReference type="EMBL" id="KAB1063977.1"/>
    </source>
</evidence>
<dbReference type="OrthoDB" id="9805788at2"/>
<comment type="subcellular location">
    <subcellularLocation>
        <location evidence="1">Cell membrane</location>
        <topology evidence="1">Multi-pass membrane protein</topology>
    </subcellularLocation>
</comment>
<feature type="transmembrane region" description="Helical" evidence="8">
    <location>
        <begin position="228"/>
        <end position="245"/>
    </location>
</feature>
<dbReference type="Pfam" id="PF03062">
    <property type="entry name" value="MBOAT"/>
    <property type="match status" value="1"/>
</dbReference>
<evidence type="ECO:0000256" key="7">
    <source>
        <dbReference type="PIRNR" id="PIRNR016636"/>
    </source>
</evidence>
<dbReference type="PIRSF" id="PIRSF500217">
    <property type="entry name" value="AlgI"/>
    <property type="match status" value="1"/>
</dbReference>
<evidence type="ECO:0000256" key="5">
    <source>
        <dbReference type="ARBA" id="ARBA00022989"/>
    </source>
</evidence>
<dbReference type="InterPro" id="IPR024194">
    <property type="entry name" value="Ac/AlaTfrase_AlgI/DltB"/>
</dbReference>
<keyword evidence="7" id="KW-0808">Transferase</keyword>
<comment type="similarity">
    <text evidence="2 7">Belongs to the membrane-bound acyltransferase family.</text>
</comment>
<feature type="transmembrane region" description="Helical" evidence="8">
    <location>
        <begin position="446"/>
        <end position="465"/>
    </location>
</feature>
<keyword evidence="7" id="KW-0012">Acyltransferase</keyword>
<dbReference type="GO" id="GO:0005886">
    <property type="term" value="C:plasma membrane"/>
    <property type="evidence" value="ECO:0007669"/>
    <property type="project" value="UniProtKB-SubCell"/>
</dbReference>
<evidence type="ECO:0000256" key="4">
    <source>
        <dbReference type="ARBA" id="ARBA00022692"/>
    </source>
</evidence>
<comment type="caution">
    <text evidence="9">The sequence shown here is derived from an EMBL/GenBank/DDBJ whole genome shotgun (WGS) entry which is preliminary data.</text>
</comment>
<dbReference type="InterPro" id="IPR051085">
    <property type="entry name" value="MB_O-acyltransferase"/>
</dbReference>
<evidence type="ECO:0000256" key="3">
    <source>
        <dbReference type="ARBA" id="ARBA00022475"/>
    </source>
</evidence>
<keyword evidence="6 7" id="KW-0472">Membrane</keyword>
<feature type="transmembrane region" description="Helical" evidence="8">
    <location>
        <begin position="155"/>
        <end position="176"/>
    </location>
</feature>
<dbReference type="AlphaFoldDB" id="A0A6N6M819"/>
<dbReference type="PIRSF" id="PIRSF016636">
    <property type="entry name" value="AlgI_DltB"/>
    <property type="match status" value="1"/>
</dbReference>
<keyword evidence="5 8" id="KW-1133">Transmembrane helix</keyword>
<evidence type="ECO:0000313" key="10">
    <source>
        <dbReference type="Proteomes" id="UP000435357"/>
    </source>
</evidence>
<evidence type="ECO:0000256" key="2">
    <source>
        <dbReference type="ARBA" id="ARBA00010323"/>
    </source>
</evidence>
<name>A0A6N6M819_9FLAO</name>
<dbReference type="RefSeq" id="WP_151168028.1">
    <property type="nucleotide sequence ID" value="NZ_WACR01000006.1"/>
</dbReference>
<proteinExistence type="inferred from homology"/>
<keyword evidence="10" id="KW-1185">Reference proteome</keyword>